<accession>A0A1D2MSD0</accession>
<proteinExistence type="predicted"/>
<evidence type="ECO:0000313" key="3">
    <source>
        <dbReference type="EMBL" id="ODM95822.1"/>
    </source>
</evidence>
<keyword evidence="2" id="KW-0472">Membrane</keyword>
<feature type="region of interest" description="Disordered" evidence="1">
    <location>
        <begin position="95"/>
        <end position="133"/>
    </location>
</feature>
<evidence type="ECO:0000313" key="4">
    <source>
        <dbReference type="Proteomes" id="UP000094527"/>
    </source>
</evidence>
<feature type="transmembrane region" description="Helical" evidence="2">
    <location>
        <begin position="333"/>
        <end position="354"/>
    </location>
</feature>
<gene>
    <name evidence="3" type="ORF">Ocin01_10859</name>
</gene>
<protein>
    <submittedName>
        <fullName evidence="3">Uncharacterized protein</fullName>
    </submittedName>
</protein>
<organism evidence="3 4">
    <name type="scientific">Orchesella cincta</name>
    <name type="common">Springtail</name>
    <name type="synonym">Podura cincta</name>
    <dbReference type="NCBI Taxonomy" id="48709"/>
    <lineage>
        <taxon>Eukaryota</taxon>
        <taxon>Metazoa</taxon>
        <taxon>Ecdysozoa</taxon>
        <taxon>Arthropoda</taxon>
        <taxon>Hexapoda</taxon>
        <taxon>Collembola</taxon>
        <taxon>Entomobryomorpha</taxon>
        <taxon>Entomobryoidea</taxon>
        <taxon>Orchesellidae</taxon>
        <taxon>Orchesellinae</taxon>
        <taxon>Orchesella</taxon>
    </lineage>
</organism>
<dbReference type="Proteomes" id="UP000094527">
    <property type="component" value="Unassembled WGS sequence"/>
</dbReference>
<comment type="caution">
    <text evidence="3">The sequence shown here is derived from an EMBL/GenBank/DDBJ whole genome shotgun (WGS) entry which is preliminary data.</text>
</comment>
<dbReference type="EMBL" id="LJIJ01000615">
    <property type="protein sequence ID" value="ODM95822.1"/>
    <property type="molecule type" value="Genomic_DNA"/>
</dbReference>
<evidence type="ECO:0000256" key="1">
    <source>
        <dbReference type="SAM" id="MobiDB-lite"/>
    </source>
</evidence>
<name>A0A1D2MSD0_ORCCI</name>
<reference evidence="3 4" key="1">
    <citation type="journal article" date="2016" name="Genome Biol. Evol.">
        <title>Gene Family Evolution Reflects Adaptation to Soil Environmental Stressors in the Genome of the Collembolan Orchesella cincta.</title>
        <authorList>
            <person name="Faddeeva-Vakhrusheva A."/>
            <person name="Derks M.F."/>
            <person name="Anvar S.Y."/>
            <person name="Agamennone V."/>
            <person name="Suring W."/>
            <person name="Smit S."/>
            <person name="van Straalen N.M."/>
            <person name="Roelofs D."/>
        </authorList>
    </citation>
    <scope>NUCLEOTIDE SEQUENCE [LARGE SCALE GENOMIC DNA]</scope>
    <source>
        <tissue evidence="3">Mixed pool</tissue>
    </source>
</reference>
<keyword evidence="2" id="KW-1133">Transmembrane helix</keyword>
<dbReference type="AlphaFoldDB" id="A0A1D2MSD0"/>
<feature type="transmembrane region" description="Helical" evidence="2">
    <location>
        <begin position="301"/>
        <end position="321"/>
    </location>
</feature>
<feature type="compositionally biased region" description="Basic and acidic residues" evidence="1">
    <location>
        <begin position="101"/>
        <end position="110"/>
    </location>
</feature>
<evidence type="ECO:0000256" key="2">
    <source>
        <dbReference type="SAM" id="Phobius"/>
    </source>
</evidence>
<feature type="region of interest" description="Disordered" evidence="1">
    <location>
        <begin position="22"/>
        <end position="47"/>
    </location>
</feature>
<keyword evidence="4" id="KW-1185">Reference proteome</keyword>
<sequence>MPISNPEDAIISGFKRVCKRKKNHDNKLTSPEEPICECPITKPDGDVSETIEISDDSTVIAKAQVIELNEPKPKELEAKNKSEFDEALLPSPSASFLSVDSRQKDLDEQSKSSTDSAGSYLSEEPQDSHKNIPKLGNEDQIVLADQNDKINAIVNQVIKAVSVDNEQVKVKTNTISSERRNGQVGDRRRNTWLPCTCPQYKVSCELATKCNAQALFFAKMMVVKWSIPCPVNVHTYNDVISRSVAKICGFDCDTSIDCNYCIYLHLCHSNLQLCPPPVGNCYCAVNLFDADLYTKFVMHRITNFAGFGLTIVSSVVLLFLKELESKELTYIQFVSHVWLPALLLSQLVVMVSILEIQRMLFGLSFNVSTKRWHIAALYL</sequence>
<keyword evidence="2" id="KW-0812">Transmembrane</keyword>